<keyword evidence="4" id="KW-1185">Reference proteome</keyword>
<evidence type="ECO:0000313" key="3">
    <source>
        <dbReference type="EMBL" id="MFC3860655.1"/>
    </source>
</evidence>
<keyword evidence="1" id="KW-0472">Membrane</keyword>
<keyword evidence="3" id="KW-0560">Oxidoreductase</keyword>
<dbReference type="Gene3D" id="3.30.70.100">
    <property type="match status" value="1"/>
</dbReference>
<proteinExistence type="predicted"/>
<evidence type="ECO:0000313" key="4">
    <source>
        <dbReference type="Proteomes" id="UP001595748"/>
    </source>
</evidence>
<gene>
    <name evidence="3" type="ORF">ACFOPQ_07760</name>
</gene>
<feature type="domain" description="ABM" evidence="2">
    <location>
        <begin position="22"/>
        <end position="112"/>
    </location>
</feature>
<protein>
    <submittedName>
        <fullName evidence="3">Antibiotic biosynthesis monooxygenase</fullName>
    </submittedName>
</protein>
<dbReference type="RefSeq" id="WP_380076802.1">
    <property type="nucleotide sequence ID" value="NZ_JBHRZF010000091.1"/>
</dbReference>
<feature type="transmembrane region" description="Helical" evidence="1">
    <location>
        <begin position="134"/>
        <end position="153"/>
    </location>
</feature>
<reference evidence="4" key="1">
    <citation type="journal article" date="2019" name="Int. J. Syst. Evol. Microbiol.">
        <title>The Global Catalogue of Microorganisms (GCM) 10K type strain sequencing project: providing services to taxonomists for standard genome sequencing and annotation.</title>
        <authorList>
            <consortium name="The Broad Institute Genomics Platform"/>
            <consortium name="The Broad Institute Genome Sequencing Center for Infectious Disease"/>
            <person name="Wu L."/>
            <person name="Ma J."/>
        </authorList>
    </citation>
    <scope>NUCLEOTIDE SEQUENCE [LARGE SCALE GENOMIC DNA]</scope>
    <source>
        <strain evidence="4">CCTCC AB 2013263</strain>
    </source>
</reference>
<keyword evidence="1" id="KW-0812">Transmembrane</keyword>
<dbReference type="PROSITE" id="PS51725">
    <property type="entry name" value="ABM"/>
    <property type="match status" value="1"/>
</dbReference>
<dbReference type="Pfam" id="PF03992">
    <property type="entry name" value="ABM"/>
    <property type="match status" value="1"/>
</dbReference>
<dbReference type="InterPro" id="IPR007138">
    <property type="entry name" value="ABM_dom"/>
</dbReference>
<dbReference type="InterPro" id="IPR038762">
    <property type="entry name" value="ABM_predict"/>
</dbReference>
<accession>A0ABV8A5I4</accession>
<feature type="transmembrane region" description="Helical" evidence="1">
    <location>
        <begin position="159"/>
        <end position="181"/>
    </location>
</feature>
<evidence type="ECO:0000256" key="1">
    <source>
        <dbReference type="SAM" id="Phobius"/>
    </source>
</evidence>
<dbReference type="PANTHER" id="PTHR40057:SF1">
    <property type="entry name" value="SLR1162 PROTEIN"/>
    <property type="match status" value="1"/>
</dbReference>
<dbReference type="SUPFAM" id="SSF54909">
    <property type="entry name" value="Dimeric alpha+beta barrel"/>
    <property type="match status" value="1"/>
</dbReference>
<dbReference type="PANTHER" id="PTHR40057">
    <property type="entry name" value="SLR1162 PROTEIN"/>
    <property type="match status" value="1"/>
</dbReference>
<dbReference type="EMBL" id="JBHRZF010000091">
    <property type="protein sequence ID" value="MFC3860655.1"/>
    <property type="molecule type" value="Genomic_DNA"/>
</dbReference>
<keyword evidence="1" id="KW-1133">Transmembrane helix</keyword>
<dbReference type="InterPro" id="IPR011008">
    <property type="entry name" value="Dimeric_a/b-barrel"/>
</dbReference>
<evidence type="ECO:0000259" key="2">
    <source>
        <dbReference type="PROSITE" id="PS51725"/>
    </source>
</evidence>
<keyword evidence="3" id="KW-0503">Monooxygenase</keyword>
<dbReference type="GO" id="GO:0004497">
    <property type="term" value="F:monooxygenase activity"/>
    <property type="evidence" value="ECO:0007669"/>
    <property type="project" value="UniProtKB-KW"/>
</dbReference>
<sequence length="208" mass="23480">MTSFSSNSMTVPAGSPATPDGVTLVITERVRPSQVQAYEAWAHRVHDLLAEHRGFLGVHVLRDPGQAVPEYITLLRFSSQAALEAWRHSAAYQAALRELPRFTASEVDYREARGLEAWFDRPASLPAPPLWKNILVGFVGVYPLILLFSWLCGPLTRGWVWWAAILPSAFLATVFLNWPVLPLLTRWLRRWLYPSRPRNEAQGTPGPR</sequence>
<dbReference type="Proteomes" id="UP001595748">
    <property type="component" value="Unassembled WGS sequence"/>
</dbReference>
<organism evidence="3 4">
    <name type="scientific">Deinococcus antarcticus</name>
    <dbReference type="NCBI Taxonomy" id="1298767"/>
    <lineage>
        <taxon>Bacteria</taxon>
        <taxon>Thermotogati</taxon>
        <taxon>Deinococcota</taxon>
        <taxon>Deinococci</taxon>
        <taxon>Deinococcales</taxon>
        <taxon>Deinococcaceae</taxon>
        <taxon>Deinococcus</taxon>
    </lineage>
</organism>
<name>A0ABV8A5I4_9DEIO</name>
<comment type="caution">
    <text evidence="3">The sequence shown here is derived from an EMBL/GenBank/DDBJ whole genome shotgun (WGS) entry which is preliminary data.</text>
</comment>